<evidence type="ECO:0000313" key="3">
    <source>
        <dbReference type="Proteomes" id="UP000198953"/>
    </source>
</evidence>
<evidence type="ECO:0000313" key="2">
    <source>
        <dbReference type="EMBL" id="SEL79922.1"/>
    </source>
</evidence>
<reference evidence="2 3" key="1">
    <citation type="submission" date="2016-10" db="EMBL/GenBank/DDBJ databases">
        <authorList>
            <person name="de Groot N.N."/>
        </authorList>
    </citation>
    <scope>NUCLEOTIDE SEQUENCE [LARGE SCALE GENOMIC DNA]</scope>
    <source>
        <strain evidence="2 3">DSM 43357</strain>
    </source>
</reference>
<name>A0A1H7T4V2_9ACTN</name>
<protein>
    <recommendedName>
        <fullName evidence="4">Metallo-beta-lactamase superfamily protein</fullName>
    </recommendedName>
</protein>
<sequence>MAEGVHVIPDRRVPLVPNVGIVVGERAGLVIDTGLGPRNGAYVPEQARSLLGAVPDGHPLPPRARVRRAGVQGGGDHRVQPLPE</sequence>
<feature type="region of interest" description="Disordered" evidence="1">
    <location>
        <begin position="53"/>
        <end position="84"/>
    </location>
</feature>
<dbReference type="AlphaFoldDB" id="A0A1H7T4V2"/>
<dbReference type="STRING" id="46177.SAMN05660976_03352"/>
<dbReference type="Proteomes" id="UP000198953">
    <property type="component" value="Unassembled WGS sequence"/>
</dbReference>
<proteinExistence type="predicted"/>
<evidence type="ECO:0000256" key="1">
    <source>
        <dbReference type="SAM" id="MobiDB-lite"/>
    </source>
</evidence>
<gene>
    <name evidence="2" type="ORF">SAMN05660976_03352</name>
</gene>
<feature type="compositionally biased region" description="Basic and acidic residues" evidence="1">
    <location>
        <begin position="75"/>
        <end position="84"/>
    </location>
</feature>
<dbReference type="RefSeq" id="WP_218153974.1">
    <property type="nucleotide sequence ID" value="NZ_FOBF01000007.1"/>
</dbReference>
<organism evidence="2 3">
    <name type="scientific">Nonomuraea pusilla</name>
    <dbReference type="NCBI Taxonomy" id="46177"/>
    <lineage>
        <taxon>Bacteria</taxon>
        <taxon>Bacillati</taxon>
        <taxon>Actinomycetota</taxon>
        <taxon>Actinomycetes</taxon>
        <taxon>Streptosporangiales</taxon>
        <taxon>Streptosporangiaceae</taxon>
        <taxon>Nonomuraea</taxon>
    </lineage>
</organism>
<dbReference type="EMBL" id="FOBF01000007">
    <property type="protein sequence ID" value="SEL79922.1"/>
    <property type="molecule type" value="Genomic_DNA"/>
</dbReference>
<accession>A0A1H7T4V2</accession>
<keyword evidence="3" id="KW-1185">Reference proteome</keyword>
<evidence type="ECO:0008006" key="4">
    <source>
        <dbReference type="Google" id="ProtNLM"/>
    </source>
</evidence>